<keyword evidence="6" id="KW-1185">Reference proteome</keyword>
<dbReference type="Gene3D" id="1.10.10.60">
    <property type="entry name" value="Homeodomain-like"/>
    <property type="match status" value="1"/>
</dbReference>
<evidence type="ECO:0000259" key="4">
    <source>
        <dbReference type="PROSITE" id="PS01124"/>
    </source>
</evidence>
<dbReference type="GO" id="GO:0003700">
    <property type="term" value="F:DNA-binding transcription factor activity"/>
    <property type="evidence" value="ECO:0007669"/>
    <property type="project" value="InterPro"/>
</dbReference>
<dbReference type="Proteomes" id="UP000256405">
    <property type="component" value="Unassembled WGS sequence"/>
</dbReference>
<organism evidence="5 6">
    <name type="scientific">Algoriphagus antarcticus</name>
    <dbReference type="NCBI Taxonomy" id="238540"/>
    <lineage>
        <taxon>Bacteria</taxon>
        <taxon>Pseudomonadati</taxon>
        <taxon>Bacteroidota</taxon>
        <taxon>Cytophagia</taxon>
        <taxon>Cytophagales</taxon>
        <taxon>Cyclobacteriaceae</taxon>
        <taxon>Algoriphagus</taxon>
    </lineage>
</organism>
<dbReference type="SUPFAM" id="SSF46689">
    <property type="entry name" value="Homeodomain-like"/>
    <property type="match status" value="1"/>
</dbReference>
<name>A0A3E0DHV4_9BACT</name>
<dbReference type="InterPro" id="IPR009057">
    <property type="entry name" value="Homeodomain-like_sf"/>
</dbReference>
<dbReference type="Pfam" id="PF14026">
    <property type="entry name" value="SCO4226-like"/>
    <property type="match status" value="1"/>
</dbReference>
<protein>
    <submittedName>
        <fullName evidence="5">AraC-like DNA-binding protein</fullName>
    </submittedName>
</protein>
<reference evidence="5 6" key="1">
    <citation type="submission" date="2018-08" db="EMBL/GenBank/DDBJ databases">
        <title>Genomic Encyclopedia of Archaeal and Bacterial Type Strains, Phase II (KMG-II): from individual species to whole genera.</title>
        <authorList>
            <person name="Goeker M."/>
        </authorList>
    </citation>
    <scope>NUCLEOTIDE SEQUENCE [LARGE SCALE GENOMIC DNA]</scope>
    <source>
        <strain evidence="5 6">DSM 15986</strain>
    </source>
</reference>
<feature type="domain" description="HTH araC/xylS-type" evidence="4">
    <location>
        <begin position="261"/>
        <end position="360"/>
    </location>
</feature>
<keyword evidence="2 5" id="KW-0238">DNA-binding</keyword>
<dbReference type="Gene3D" id="3.30.70.1230">
    <property type="entry name" value="Nucleotide cyclase"/>
    <property type="match status" value="1"/>
</dbReference>
<keyword evidence="3" id="KW-0804">Transcription</keyword>
<dbReference type="PANTHER" id="PTHR43280:SF2">
    <property type="entry name" value="HTH-TYPE TRANSCRIPTIONAL REGULATOR EXSA"/>
    <property type="match status" value="1"/>
</dbReference>
<dbReference type="RefSeq" id="WP_086543261.1">
    <property type="nucleotide sequence ID" value="NZ_QUNF01000022.1"/>
</dbReference>
<keyword evidence="1" id="KW-0805">Transcription regulation</keyword>
<evidence type="ECO:0000256" key="3">
    <source>
        <dbReference type="ARBA" id="ARBA00023163"/>
    </source>
</evidence>
<dbReference type="InterPro" id="IPR025336">
    <property type="entry name" value="SCO4226-like"/>
</dbReference>
<dbReference type="Pfam" id="PF12833">
    <property type="entry name" value="HTH_18"/>
    <property type="match status" value="1"/>
</dbReference>
<gene>
    <name evidence="5" type="ORF">C8N25_12247</name>
</gene>
<proteinExistence type="predicted"/>
<accession>A0A3E0DHV4</accession>
<dbReference type="SMART" id="SM00342">
    <property type="entry name" value="HTH_ARAC"/>
    <property type="match status" value="1"/>
</dbReference>
<sequence length="373" mass="41806">MPIYMDRHDVSAEVTAENVAHLHQEDLKVQDEFNCRGLTYWFDDQRKTAFCLVEAPNADSVHRMHAHAHGEVPHSIIEVDANLVESFLGRIEDPKGLKGSELKVINEPGFRTLFAAKLFFDHLDQQQPSQLSSVAQEYKRQIGRLVASHSGNLVNQDSYEILASFANVKDAVACAESALDTLGNEYSYLKCAIGLDAGNPVSNSKFIFEETIKTSKRLANLRSNISVSATVHKMYHDELADLTFNKQAFKLFSAAELVFLNQLSDHLDANYGEPELRIERIARSLGFSKSQFYRSMVGLSGDSPNLYLNKFRLDKSLELLKGGMNTTSEAAFLCGFSSPSYFSRRFAKRYGVPPTEYKGGRCLDIRLLEEGLV</sequence>
<evidence type="ECO:0000313" key="5">
    <source>
        <dbReference type="EMBL" id="REG82301.1"/>
    </source>
</evidence>
<dbReference type="InterPro" id="IPR029787">
    <property type="entry name" value="Nucleotide_cyclase"/>
</dbReference>
<dbReference type="PROSITE" id="PS01124">
    <property type="entry name" value="HTH_ARAC_FAMILY_2"/>
    <property type="match status" value="1"/>
</dbReference>
<dbReference type="InterPro" id="IPR020449">
    <property type="entry name" value="Tscrpt_reg_AraC-type_HTH"/>
</dbReference>
<dbReference type="InterPro" id="IPR042557">
    <property type="entry name" value="SCO4226"/>
</dbReference>
<dbReference type="PANTHER" id="PTHR43280">
    <property type="entry name" value="ARAC-FAMILY TRANSCRIPTIONAL REGULATOR"/>
    <property type="match status" value="1"/>
</dbReference>
<comment type="caution">
    <text evidence="5">The sequence shown here is derived from an EMBL/GenBank/DDBJ whole genome shotgun (WGS) entry which is preliminary data.</text>
</comment>
<evidence type="ECO:0000313" key="6">
    <source>
        <dbReference type="Proteomes" id="UP000256405"/>
    </source>
</evidence>
<evidence type="ECO:0000256" key="1">
    <source>
        <dbReference type="ARBA" id="ARBA00023015"/>
    </source>
</evidence>
<evidence type="ECO:0000256" key="2">
    <source>
        <dbReference type="ARBA" id="ARBA00023125"/>
    </source>
</evidence>
<dbReference type="GO" id="GO:0043565">
    <property type="term" value="F:sequence-specific DNA binding"/>
    <property type="evidence" value="ECO:0007669"/>
    <property type="project" value="InterPro"/>
</dbReference>
<dbReference type="EMBL" id="QUNF01000022">
    <property type="protein sequence ID" value="REG82301.1"/>
    <property type="molecule type" value="Genomic_DNA"/>
</dbReference>
<dbReference type="Gene3D" id="3.30.70.3090">
    <property type="entry name" value="ORF SCO4226, nickel-binding ferredoxin-like monomer"/>
    <property type="match status" value="1"/>
</dbReference>
<dbReference type="OrthoDB" id="135231at2"/>
<dbReference type="AlphaFoldDB" id="A0A3E0DHV4"/>
<dbReference type="PRINTS" id="PR00032">
    <property type="entry name" value="HTHARAC"/>
</dbReference>
<dbReference type="InterPro" id="IPR018060">
    <property type="entry name" value="HTH_AraC"/>
</dbReference>